<accession>A0AAV4TXS8</accession>
<evidence type="ECO:0000256" key="1">
    <source>
        <dbReference type="SAM" id="Coils"/>
    </source>
</evidence>
<evidence type="ECO:0008006" key="5">
    <source>
        <dbReference type="Google" id="ProtNLM"/>
    </source>
</evidence>
<evidence type="ECO:0000313" key="4">
    <source>
        <dbReference type="Proteomes" id="UP001054837"/>
    </source>
</evidence>
<keyword evidence="4" id="KW-1185">Reference proteome</keyword>
<evidence type="ECO:0000313" key="3">
    <source>
        <dbReference type="EMBL" id="GIY50759.1"/>
    </source>
</evidence>
<comment type="caution">
    <text evidence="3">The sequence shown here is derived from an EMBL/GenBank/DDBJ whole genome shotgun (WGS) entry which is preliminary data.</text>
</comment>
<proteinExistence type="predicted"/>
<feature type="region of interest" description="Disordered" evidence="2">
    <location>
        <begin position="604"/>
        <end position="625"/>
    </location>
</feature>
<evidence type="ECO:0000256" key="2">
    <source>
        <dbReference type="SAM" id="MobiDB-lite"/>
    </source>
</evidence>
<protein>
    <recommendedName>
        <fullName evidence="5">G domain-containing protein</fullName>
    </recommendedName>
</protein>
<dbReference type="SUPFAM" id="SSF52540">
    <property type="entry name" value="P-loop containing nucleoside triphosphate hydrolases"/>
    <property type="match status" value="1"/>
</dbReference>
<sequence length="1955" mass="220979">MNPSHSLHTPVGLNSPTINNRQSATNDGNTEIKAIFDLLENGEKEIKLSDKYKDVVLVLGNTGSGKSTFTQWLAGDNTKLISKEINEGEFIIEDNNRIGDSTLKSKTIFPELVVDEKTSTAYYDCPGFSDTRSSSNDIATTYFIKKVLDHAESVKLVFVISYPSVRKGVDRQDFMNLLRHVSDLVKDIDKFKKSIALVATKVDNRYLKRGKSLVLVDDGKVIEGIAGFLQEAREYLEETSKNPQVSAKETKFYEKAMKFVDVLLIKKDTRYSKIGIFRRPDEPGPLSNITLLQEGKQLVGNIIHEDLKFTEKDSNDFGYTISEKSKNDVHNLVEEINQNVWDSVSNIAVEMQGHYSNFVETVQDKIKSLLTGSNIDIDESEAQTIPIKFNESYAIITNMFEEIKNTTDVEELAMQLNSSIAILNANMSMENTILNISKQGRYFNFFKIVSGESYKTRPWEDLFKSLITYLSESGKNIQSDIQNAAEKLGYKFQHVVKNIANAIQRHFDEVMKTFEIQKLPIELNKGYNILSNMTEEVESQGAASELVTIIQKKTNLLDIKVPKDFILSIASQGKSFRILQLMSNTVLDFGSWNNEFKEVAKSVHESEKCRPGKNGEPGKPGLPGDSGGAVFGIGEKFVNGANLTIISNGGMGGPGQKGKNGEKGDNAYNGSPPRLYFKNLEDIFFYNNKTTIDGFKFEEVEVKGYDASDTEHLLRERQIGVVIRMYSFYHKGFKFYGLKGGKGGDGGNGGKGGKGGKQGNVAVVEFGDSSGVSIKVREGNFGEDGKGGIGGRGGANGGDTTARGYFRRPLFPWRSSQYDAIWWVIKGFDENNTYAPSGKNGTDGANISGMQNPKDAMVLDGLETTINEYKTFLRQNLVDRFKKSYLDPFLNQMNDSDEINRIYKTSGLITELEGIEQQFNKLKGDVDFVPLYQSLLNRISSYARNPDKNETSLQYKKVLNYLYTTVLGRIYNLKEDTSSNLIINIGAYLDLVKKDVDKLKDLQNSAYKAEIINRYKANYKSGVDKKIEEAKSLIQKQITPEIDNISNQIDDKINTLIKETIELQKRAEQEREALIRKKEELERALTLKGVFSGFKIFGQIISFLGPVGAVVGTAIGATTSVAESLVLNKQQQQLSPQHTPGLIPDLNELADRVKNVKNQKIIYLNNLLEEISQEANENPEELGDMSVKINEIKGRLSKLSERKFRYEEFTKFEIEIEQELSAKEQDLKSQKDIAEQKKTKAIAMITKFNQGVKLGSMFVDIYNQNKNDEANINALNDAIGQAENKIQKLKQYEANIYDTVIPMLQDMEETLHDTANKLDNKSRVTLDVVKWQVQGTLRDIKLQMQQVTDGFKVKDNLARCIEKLEEVMTTLISVYDHIQNYHEQENLASYIADISSAAASKINISEPVLVNSVNHLEMLISSNLVLQQYKTAVSAFKQWVFPFADNYLDTSMLPSHLEMEQTIENLVTKAIAKLDDMKLKVDLYKTTVKKTDKYLQNGEFSSRYSSTEPFFVWRNQEYKSIISSLLSGQEVVLIADVKDSAPDKDAIKFSLIEFYFKSKNDTVQSEINKALKGFDIRATHTGNSYYRYNSELYIITSEGQSIWYSCEKNIAGEPVRKNVVFDKIKEGDLMLSPYTLWRVKIRNSTQHVSFQQLVLYKDDIDLELSGYGSYVNREVDMFSQMHSGYKRTEIRHNFTEPQLKRINGNNFQFPSHIQYEDYLTNGASTSMSSPINYLFNFLKVYLTSNLIFSASHLLASKEENVRNIDAEDTYQGENSETFPKTTDLRVASHIRQKQAIDVDSADADLLKNENEPTTAKILMGNFKSNNNCVKSFLLDSPQDQHYNKPIQVPELNYSLLLADCITRSVTKNKYKTAIDESLLSPQEILLRRIDDGIIRNEKEIKEALQNLLSSSDEDSKRSWFGGMKNCVKSAFQWLGWVKKEDVDDYVMDVKTLFVS</sequence>
<dbReference type="Proteomes" id="UP001054837">
    <property type="component" value="Unassembled WGS sequence"/>
</dbReference>
<name>A0AAV4TXS8_9ARAC</name>
<reference evidence="3 4" key="1">
    <citation type="submission" date="2021-06" db="EMBL/GenBank/DDBJ databases">
        <title>Caerostris darwini draft genome.</title>
        <authorList>
            <person name="Kono N."/>
            <person name="Arakawa K."/>
        </authorList>
    </citation>
    <scope>NUCLEOTIDE SEQUENCE [LARGE SCALE GENOMIC DNA]</scope>
</reference>
<feature type="coiled-coil region" evidence="1">
    <location>
        <begin position="1265"/>
        <end position="1324"/>
    </location>
</feature>
<keyword evidence="1" id="KW-0175">Coiled coil</keyword>
<dbReference type="InterPro" id="IPR027417">
    <property type="entry name" value="P-loop_NTPase"/>
</dbReference>
<dbReference type="Gene3D" id="3.40.50.300">
    <property type="entry name" value="P-loop containing nucleotide triphosphate hydrolases"/>
    <property type="match status" value="1"/>
</dbReference>
<gene>
    <name evidence="3" type="primary">AVEN_12449_2</name>
    <name evidence="3" type="ORF">CDAR_476791</name>
</gene>
<dbReference type="CDD" id="cd00882">
    <property type="entry name" value="Ras_like_GTPase"/>
    <property type="match status" value="1"/>
</dbReference>
<dbReference type="EMBL" id="BPLQ01010440">
    <property type="protein sequence ID" value="GIY50759.1"/>
    <property type="molecule type" value="Genomic_DNA"/>
</dbReference>
<feature type="coiled-coil region" evidence="1">
    <location>
        <begin position="1053"/>
        <end position="1087"/>
    </location>
</feature>
<organism evidence="3 4">
    <name type="scientific">Caerostris darwini</name>
    <dbReference type="NCBI Taxonomy" id="1538125"/>
    <lineage>
        <taxon>Eukaryota</taxon>
        <taxon>Metazoa</taxon>
        <taxon>Ecdysozoa</taxon>
        <taxon>Arthropoda</taxon>
        <taxon>Chelicerata</taxon>
        <taxon>Arachnida</taxon>
        <taxon>Araneae</taxon>
        <taxon>Araneomorphae</taxon>
        <taxon>Entelegynae</taxon>
        <taxon>Araneoidea</taxon>
        <taxon>Araneidae</taxon>
        <taxon>Caerostris</taxon>
    </lineage>
</organism>
<feature type="region of interest" description="Disordered" evidence="2">
    <location>
        <begin position="1"/>
        <end position="25"/>
    </location>
</feature>